<evidence type="ECO:0000256" key="4">
    <source>
        <dbReference type="SAM" id="MobiDB-lite"/>
    </source>
</evidence>
<dbReference type="InterPro" id="IPR020094">
    <property type="entry name" value="TruA/RsuA/RluB/E/F_N"/>
</dbReference>
<dbReference type="InterPro" id="IPR018496">
    <property type="entry name" value="PsdUridine_synth_RsuA/RluB_CS"/>
</dbReference>
<dbReference type="EC" id="5.4.99.-" evidence="3"/>
<comment type="similarity">
    <text evidence="1 3">Belongs to the pseudouridine synthase RsuA family.</text>
</comment>
<evidence type="ECO:0000256" key="3">
    <source>
        <dbReference type="RuleBase" id="RU003887"/>
    </source>
</evidence>
<dbReference type="AlphaFoldDB" id="A0A839IU80"/>
<evidence type="ECO:0000256" key="1">
    <source>
        <dbReference type="ARBA" id="ARBA00008348"/>
    </source>
</evidence>
<dbReference type="InterPro" id="IPR006145">
    <property type="entry name" value="PsdUridine_synth_RsuA/RluA"/>
</dbReference>
<keyword evidence="7" id="KW-1185">Reference proteome</keyword>
<organism evidence="6 7">
    <name type="scientific">Oceanospirillum sediminis</name>
    <dbReference type="NCBI Taxonomy" id="2760088"/>
    <lineage>
        <taxon>Bacteria</taxon>
        <taxon>Pseudomonadati</taxon>
        <taxon>Pseudomonadota</taxon>
        <taxon>Gammaproteobacteria</taxon>
        <taxon>Oceanospirillales</taxon>
        <taxon>Oceanospirillaceae</taxon>
        <taxon>Oceanospirillum</taxon>
    </lineage>
</organism>
<evidence type="ECO:0000259" key="5">
    <source>
        <dbReference type="Pfam" id="PF00849"/>
    </source>
</evidence>
<keyword evidence="2 3" id="KW-0413">Isomerase</keyword>
<dbReference type="EMBL" id="JACJFM010000029">
    <property type="protein sequence ID" value="MBB1488498.1"/>
    <property type="molecule type" value="Genomic_DNA"/>
</dbReference>
<sequence>MSRLILFNKPYLVLSQFTDKEGRQTLADFISQTGIYPAGRLDYDSEGLLLLTDDGRLQHRIASPDMKLAKTYQVQVDGEITEEALRQFRQGVTLKDGLTRPAKARKIAEPDFPPRTPPVRERKNIPTSWIELTISEGRNRQVRRMTAATGFPTLRLIRVSIGDWSLDKLSPGEYKELQINLPATDVKANRRPNVRKKPAESHKAGKPRKSNRKSGAGRSASGNRPKSR</sequence>
<dbReference type="RefSeq" id="WP_182810268.1">
    <property type="nucleotide sequence ID" value="NZ_JACJFM010000029.1"/>
</dbReference>
<reference evidence="6 7" key="1">
    <citation type="submission" date="2020-08" db="EMBL/GenBank/DDBJ databases">
        <title>Oceanospirillum sp. nov. isolated from marine sediment.</title>
        <authorList>
            <person name="Ji X."/>
        </authorList>
    </citation>
    <scope>NUCLEOTIDE SEQUENCE [LARGE SCALE GENOMIC DNA]</scope>
    <source>
        <strain evidence="6 7">D5</strain>
    </source>
</reference>
<dbReference type="GO" id="GO:0005829">
    <property type="term" value="C:cytosol"/>
    <property type="evidence" value="ECO:0007669"/>
    <property type="project" value="UniProtKB-ARBA"/>
</dbReference>
<comment type="caution">
    <text evidence="6">The sequence shown here is derived from an EMBL/GenBank/DDBJ whole genome shotgun (WGS) entry which is preliminary data.</text>
</comment>
<feature type="domain" description="Pseudouridine synthase RsuA/RluA-like" evidence="5">
    <location>
        <begin position="4"/>
        <end position="148"/>
    </location>
</feature>
<evidence type="ECO:0000313" key="6">
    <source>
        <dbReference type="EMBL" id="MBB1488498.1"/>
    </source>
</evidence>
<proteinExistence type="inferred from homology"/>
<name>A0A839IU80_9GAMM</name>
<dbReference type="SUPFAM" id="SSF55120">
    <property type="entry name" value="Pseudouridine synthase"/>
    <property type="match status" value="1"/>
</dbReference>
<protein>
    <recommendedName>
        <fullName evidence="3">Pseudouridine synthase</fullName>
        <ecNumber evidence="3">5.4.99.-</ecNumber>
    </recommendedName>
</protein>
<dbReference type="GO" id="GO:0120159">
    <property type="term" value="F:rRNA pseudouridine synthase activity"/>
    <property type="evidence" value="ECO:0007669"/>
    <property type="project" value="UniProtKB-ARBA"/>
</dbReference>
<dbReference type="Pfam" id="PF00849">
    <property type="entry name" value="PseudoU_synth_2"/>
    <property type="match status" value="1"/>
</dbReference>
<evidence type="ECO:0000313" key="7">
    <source>
        <dbReference type="Proteomes" id="UP000565262"/>
    </source>
</evidence>
<dbReference type="PANTHER" id="PTHR47683:SF2">
    <property type="entry name" value="RNA-BINDING S4 DOMAIN-CONTAINING PROTEIN"/>
    <property type="match status" value="1"/>
</dbReference>
<dbReference type="InterPro" id="IPR042092">
    <property type="entry name" value="PsdUridine_s_RsuA/RluB/E/F_cat"/>
</dbReference>
<accession>A0A839IU80</accession>
<dbReference type="Gene3D" id="3.30.70.580">
    <property type="entry name" value="Pseudouridine synthase I, catalytic domain, N-terminal subdomain"/>
    <property type="match status" value="1"/>
</dbReference>
<dbReference type="FunFam" id="3.30.70.1560:FF:000001">
    <property type="entry name" value="Pseudouridine synthase"/>
    <property type="match status" value="1"/>
</dbReference>
<gene>
    <name evidence="6" type="ORF">H4O21_17990</name>
</gene>
<dbReference type="InterPro" id="IPR020103">
    <property type="entry name" value="PsdUridine_synth_cat_dom_sf"/>
</dbReference>
<dbReference type="InterPro" id="IPR000748">
    <property type="entry name" value="PsdUridine_synth_RsuA/RluB/E/F"/>
</dbReference>
<evidence type="ECO:0000256" key="2">
    <source>
        <dbReference type="ARBA" id="ARBA00023235"/>
    </source>
</evidence>
<dbReference type="InterPro" id="IPR050343">
    <property type="entry name" value="RsuA_PseudoU_synthase"/>
</dbReference>
<dbReference type="PROSITE" id="PS01149">
    <property type="entry name" value="PSI_RSU"/>
    <property type="match status" value="1"/>
</dbReference>
<dbReference type="GO" id="GO:0000455">
    <property type="term" value="P:enzyme-directed rRNA pseudouridine synthesis"/>
    <property type="evidence" value="ECO:0007669"/>
    <property type="project" value="UniProtKB-ARBA"/>
</dbReference>
<dbReference type="NCBIfam" id="TIGR00093">
    <property type="entry name" value="pseudouridine synthase"/>
    <property type="match status" value="1"/>
</dbReference>
<dbReference type="GO" id="GO:0003723">
    <property type="term" value="F:RNA binding"/>
    <property type="evidence" value="ECO:0007669"/>
    <property type="project" value="InterPro"/>
</dbReference>
<dbReference type="PANTHER" id="PTHR47683">
    <property type="entry name" value="PSEUDOURIDINE SYNTHASE FAMILY PROTEIN-RELATED"/>
    <property type="match status" value="1"/>
</dbReference>
<dbReference type="Proteomes" id="UP000565262">
    <property type="component" value="Unassembled WGS sequence"/>
</dbReference>
<dbReference type="Gene3D" id="3.30.70.1560">
    <property type="entry name" value="Alpha-L RNA-binding motif"/>
    <property type="match status" value="1"/>
</dbReference>
<feature type="region of interest" description="Disordered" evidence="4">
    <location>
        <begin position="184"/>
        <end position="228"/>
    </location>
</feature>